<gene>
    <name evidence="2" type="ORF">BD410DRAFT_804371</name>
</gene>
<feature type="compositionally biased region" description="Polar residues" evidence="1">
    <location>
        <begin position="186"/>
        <end position="200"/>
    </location>
</feature>
<reference evidence="2 3" key="1">
    <citation type="submission" date="2018-06" db="EMBL/GenBank/DDBJ databases">
        <title>A transcriptomic atlas of mushroom development highlights an independent origin of complex multicellularity.</title>
        <authorList>
            <consortium name="DOE Joint Genome Institute"/>
            <person name="Krizsan K."/>
            <person name="Almasi E."/>
            <person name="Merenyi Z."/>
            <person name="Sahu N."/>
            <person name="Viragh M."/>
            <person name="Koszo T."/>
            <person name="Mondo S."/>
            <person name="Kiss B."/>
            <person name="Balint B."/>
            <person name="Kues U."/>
            <person name="Barry K."/>
            <person name="Hegedus J.C."/>
            <person name="Henrissat B."/>
            <person name="Johnson J."/>
            <person name="Lipzen A."/>
            <person name="Ohm R."/>
            <person name="Nagy I."/>
            <person name="Pangilinan J."/>
            <person name="Yan J."/>
            <person name="Xiong Y."/>
            <person name="Grigoriev I.V."/>
            <person name="Hibbett D.S."/>
            <person name="Nagy L.G."/>
        </authorList>
    </citation>
    <scope>NUCLEOTIDE SEQUENCE [LARGE SCALE GENOMIC DNA]</scope>
    <source>
        <strain evidence="2 3">SZMC22713</strain>
    </source>
</reference>
<evidence type="ECO:0000256" key="1">
    <source>
        <dbReference type="SAM" id="MobiDB-lite"/>
    </source>
</evidence>
<dbReference type="VEuPathDB" id="FungiDB:BD410DRAFT_804371"/>
<feature type="region of interest" description="Disordered" evidence="1">
    <location>
        <begin position="184"/>
        <end position="216"/>
    </location>
</feature>
<dbReference type="EMBL" id="ML170182">
    <property type="protein sequence ID" value="TDL21180.1"/>
    <property type="molecule type" value="Genomic_DNA"/>
</dbReference>
<evidence type="ECO:0000313" key="3">
    <source>
        <dbReference type="Proteomes" id="UP000294933"/>
    </source>
</evidence>
<evidence type="ECO:0000313" key="2">
    <source>
        <dbReference type="EMBL" id="TDL21180.1"/>
    </source>
</evidence>
<organism evidence="2 3">
    <name type="scientific">Rickenella mellea</name>
    <dbReference type="NCBI Taxonomy" id="50990"/>
    <lineage>
        <taxon>Eukaryota</taxon>
        <taxon>Fungi</taxon>
        <taxon>Dikarya</taxon>
        <taxon>Basidiomycota</taxon>
        <taxon>Agaricomycotina</taxon>
        <taxon>Agaricomycetes</taxon>
        <taxon>Hymenochaetales</taxon>
        <taxon>Rickenellaceae</taxon>
        <taxon>Rickenella</taxon>
    </lineage>
</organism>
<sequence length="330" mass="36674">MPFIASGYVSERDLIRSHAMPALLQRVFQDELDTRSQMQGEVWSYDRLEACLTLWPWIYHTTGNFLGRRVAPSGIPKQAAIHGRALPYCLCAANPLVGLSECHVQMLSELHPAGGRTYFFRCRGLTRQKPYTCLYNVRLLGNEEVYGSERSAPFRGRRLLGCGPANSSASVSQNARYNPYLPRRGISNTSSAHISENEASGSGRRLPSRKGKGAIPAELTPYSTPYGSLISNYLAAYNSPRGIPSEAYWAFTRVDRFCANCARHFAGDENHDDHLIRGTCERRYVPTLIVEDNEDQQALSDDDSADEAAVVQLSQADDRMDTVFIPDAAS</sequence>
<dbReference type="AlphaFoldDB" id="A0A4Y7Q312"/>
<proteinExistence type="predicted"/>
<accession>A0A4Y7Q312</accession>
<dbReference type="Proteomes" id="UP000294933">
    <property type="component" value="Unassembled WGS sequence"/>
</dbReference>
<protein>
    <submittedName>
        <fullName evidence="2">Uncharacterized protein</fullName>
    </submittedName>
</protein>
<keyword evidence="3" id="KW-1185">Reference proteome</keyword>
<name>A0A4Y7Q312_9AGAM</name>